<dbReference type="PANTHER" id="PTHR31138:SF1">
    <property type="entry name" value="PDZ DOMAIN-CONTAINING PROTEIN"/>
    <property type="match status" value="1"/>
</dbReference>
<dbReference type="EMBL" id="PJQM01001901">
    <property type="protein sequence ID" value="RCH99881.1"/>
    <property type="molecule type" value="Genomic_DNA"/>
</dbReference>
<organism evidence="4 5">
    <name type="scientific">Rhizopus stolonifer</name>
    <name type="common">Rhizopus nigricans</name>
    <dbReference type="NCBI Taxonomy" id="4846"/>
    <lineage>
        <taxon>Eukaryota</taxon>
        <taxon>Fungi</taxon>
        <taxon>Fungi incertae sedis</taxon>
        <taxon>Mucoromycota</taxon>
        <taxon>Mucoromycotina</taxon>
        <taxon>Mucoromycetes</taxon>
        <taxon>Mucorales</taxon>
        <taxon>Mucorineae</taxon>
        <taxon>Rhizopodaceae</taxon>
        <taxon>Rhizopus</taxon>
    </lineage>
</organism>
<dbReference type="Pfam" id="PF19343">
    <property type="entry name" value="HAM1_N"/>
    <property type="match status" value="2"/>
</dbReference>
<dbReference type="AlphaFoldDB" id="A0A367KDH1"/>
<dbReference type="InterPro" id="IPR027842">
    <property type="entry name" value="HAM1-like_C"/>
</dbReference>
<feature type="region of interest" description="Disordered" evidence="1">
    <location>
        <begin position="26"/>
        <end position="66"/>
    </location>
</feature>
<keyword evidence="5" id="KW-1185">Reference proteome</keyword>
<reference evidence="4 5" key="1">
    <citation type="journal article" date="2018" name="G3 (Bethesda)">
        <title>Phylogenetic and Phylogenomic Definition of Rhizopus Species.</title>
        <authorList>
            <person name="Gryganskyi A.P."/>
            <person name="Golan J."/>
            <person name="Dolatabadi S."/>
            <person name="Mondo S."/>
            <person name="Robb S."/>
            <person name="Idnurm A."/>
            <person name="Muszewska A."/>
            <person name="Steczkiewicz K."/>
            <person name="Masonjones S."/>
            <person name="Liao H.L."/>
            <person name="Gajdeczka M.T."/>
            <person name="Anike F."/>
            <person name="Vuek A."/>
            <person name="Anishchenko I.M."/>
            <person name="Voigt K."/>
            <person name="de Hoog G.S."/>
            <person name="Smith M.E."/>
            <person name="Heitman J."/>
            <person name="Vilgalys R."/>
            <person name="Stajich J.E."/>
        </authorList>
    </citation>
    <scope>NUCLEOTIDE SEQUENCE [LARGE SCALE GENOMIC DNA]</scope>
    <source>
        <strain evidence="4 5">LSU 92-RS-03</strain>
    </source>
</reference>
<dbReference type="GO" id="GO:0008289">
    <property type="term" value="F:lipid binding"/>
    <property type="evidence" value="ECO:0007669"/>
    <property type="project" value="InterPro"/>
</dbReference>
<evidence type="ECO:0000313" key="5">
    <source>
        <dbReference type="Proteomes" id="UP000253551"/>
    </source>
</evidence>
<dbReference type="Proteomes" id="UP000253551">
    <property type="component" value="Unassembled WGS sequence"/>
</dbReference>
<evidence type="ECO:0000313" key="4">
    <source>
        <dbReference type="EMBL" id="RCH99881.1"/>
    </source>
</evidence>
<sequence>MATILFTASSSSYNCPQRVDLTEEKVQPTVRRLSEQSERRRSEARRLSEASMEKASMTERLSSAKQGRLPTNQQINACISKFLNSRVIRSQTISEDGQLALGYIQDILVAVQKALFIKNSDELFQSMIYHTKNARDSQVSEMDELRLGTFSISKIVNFLLFDDKFKNLLSNILSISQNILEQDPKILTPSSSKTDPKMKKDRIDILSGLRSIFTTLRKNPGYRSPLETLLNLIILWTDRLIWANEVDPQEEQDLAASEAKELFERWTENIQLDPFLKKLNDLACSVRNDPNLSMFYSKTRDLSNRSLEEDSFDEKAWIELVDDLKTSNEVVKYRQTMMRLADEAQLILQFFKNDPISKEISKKLYSLHEHLWTNKTILKPHVLDDIKMTLLPALIDQITYVPLPQLTIQDNEQYEVIIDNMALPGDTLMPKAIELRVDDYLRFFPDSNEGSTSVQGLFIQLHGIQTFMEDVNFCYKRRAGFMGIKDSGIASVNINNLMLSVRLTSDSKDRIHRFQVEQCVCTINKLSFHVKKSKHKSMYKIFSPVLTGMIKRQITKEIEKGVIHMFNKGDAKLTKHLGGRRNSQKKEKRRGSFISQIAQSVNQKIGI</sequence>
<feature type="domain" description="HAM1-like N-terminal" evidence="3">
    <location>
        <begin position="246"/>
        <end position="508"/>
    </location>
</feature>
<accession>A0A367KDH1</accession>
<feature type="domain" description="HAM1-like N-terminal" evidence="3">
    <location>
        <begin position="63"/>
        <end position="142"/>
    </location>
</feature>
<dbReference type="InterPro" id="IPR017943">
    <property type="entry name" value="Bactericidal_perm-incr_a/b_dom"/>
</dbReference>
<dbReference type="Gene3D" id="3.15.10.10">
    <property type="entry name" value="Bactericidal permeability-increasing protein, domain 1"/>
    <property type="match status" value="1"/>
</dbReference>
<comment type="caution">
    <text evidence="4">The sequence shown here is derived from an EMBL/GenBank/DDBJ whole genome shotgun (WGS) entry which is preliminary data.</text>
</comment>
<evidence type="ECO:0000259" key="3">
    <source>
        <dbReference type="Pfam" id="PF19343"/>
    </source>
</evidence>
<proteinExistence type="predicted"/>
<protein>
    <submittedName>
        <fullName evidence="4">Uncharacterized protein</fullName>
    </submittedName>
</protein>
<evidence type="ECO:0000256" key="1">
    <source>
        <dbReference type="SAM" id="MobiDB-lite"/>
    </source>
</evidence>
<evidence type="ECO:0000259" key="2">
    <source>
        <dbReference type="Pfam" id="PF14613"/>
    </source>
</evidence>
<dbReference type="SUPFAM" id="SSF55394">
    <property type="entry name" value="Bactericidal permeability-increasing protein, BPI"/>
    <property type="match status" value="1"/>
</dbReference>
<gene>
    <name evidence="4" type="ORF">CU098_003529</name>
</gene>
<dbReference type="Pfam" id="PF14613">
    <property type="entry name" value="HAM1_C"/>
    <property type="match status" value="1"/>
</dbReference>
<dbReference type="STRING" id="4846.A0A367KDH1"/>
<dbReference type="OrthoDB" id="19394at2759"/>
<name>A0A367KDH1_RHIST</name>
<dbReference type="PANTHER" id="PTHR31138">
    <property type="entry name" value="CHROMOSOME 19, WHOLE GENOME SHOTGUN SEQUENCE"/>
    <property type="match status" value="1"/>
</dbReference>
<feature type="domain" description="HAM1-like C-terminal" evidence="2">
    <location>
        <begin position="522"/>
        <end position="575"/>
    </location>
</feature>
<dbReference type="InterPro" id="IPR045967">
    <property type="entry name" value="HAM1-like_N"/>
</dbReference>
<feature type="compositionally biased region" description="Basic and acidic residues" evidence="1">
    <location>
        <begin position="26"/>
        <end position="52"/>
    </location>
</feature>